<comment type="caution">
    <text evidence="1">The sequence shown here is derived from an EMBL/GenBank/DDBJ whole genome shotgun (WGS) entry which is preliminary data.</text>
</comment>
<dbReference type="RefSeq" id="WP_184030883.1">
    <property type="nucleotide sequence ID" value="NZ_JACIJJ010000007.1"/>
</dbReference>
<name>A0A7W9EKV2_9SPHN</name>
<keyword evidence="2" id="KW-1185">Reference proteome</keyword>
<evidence type="ECO:0000313" key="2">
    <source>
        <dbReference type="Proteomes" id="UP000557739"/>
    </source>
</evidence>
<organism evidence="1 2">
    <name type="scientific">Sphingomonas yantingensis</name>
    <dbReference type="NCBI Taxonomy" id="1241761"/>
    <lineage>
        <taxon>Bacteria</taxon>
        <taxon>Pseudomonadati</taxon>
        <taxon>Pseudomonadota</taxon>
        <taxon>Alphaproteobacteria</taxon>
        <taxon>Sphingomonadales</taxon>
        <taxon>Sphingomonadaceae</taxon>
        <taxon>Sphingomonas</taxon>
    </lineage>
</organism>
<accession>A0A7W9EKV2</accession>
<proteinExistence type="predicted"/>
<dbReference type="AlphaFoldDB" id="A0A7W9EKV2"/>
<dbReference type="Proteomes" id="UP000557739">
    <property type="component" value="Unassembled WGS sequence"/>
</dbReference>
<gene>
    <name evidence="1" type="ORF">FHR19_003386</name>
</gene>
<dbReference type="EMBL" id="JACIJJ010000007">
    <property type="protein sequence ID" value="MBB5700006.1"/>
    <property type="molecule type" value="Genomic_DNA"/>
</dbReference>
<protein>
    <submittedName>
        <fullName evidence="1">Uncharacterized protein</fullName>
    </submittedName>
</protein>
<reference evidence="1 2" key="1">
    <citation type="submission" date="2020-08" db="EMBL/GenBank/DDBJ databases">
        <title>Genomic Encyclopedia of Type Strains, Phase IV (KMG-IV): sequencing the most valuable type-strain genomes for metagenomic binning, comparative biology and taxonomic classification.</title>
        <authorList>
            <person name="Goeker M."/>
        </authorList>
    </citation>
    <scope>NUCLEOTIDE SEQUENCE [LARGE SCALE GENOMIC DNA]</scope>
    <source>
        <strain evidence="1 2">DSM 27244</strain>
    </source>
</reference>
<sequence>MAATAEAVRANAARAEDEARMQAIRAYLLHDDFGPLERFAAARRTPEESAQLERIVANRYVTMRRGVETIESDDVYSWRMRMRREAVAAARARGATVTGLADAA</sequence>
<evidence type="ECO:0000313" key="1">
    <source>
        <dbReference type="EMBL" id="MBB5700006.1"/>
    </source>
</evidence>